<dbReference type="Proteomes" id="UP000032180">
    <property type="component" value="Chromosome 2"/>
</dbReference>
<feature type="region of interest" description="Disordered" evidence="1">
    <location>
        <begin position="1"/>
        <end position="105"/>
    </location>
</feature>
<feature type="compositionally biased region" description="Basic and acidic residues" evidence="1">
    <location>
        <begin position="1"/>
        <end position="44"/>
    </location>
</feature>
<dbReference type="Gramene" id="LPERR02G21130.1">
    <property type="protein sequence ID" value="LPERR02G21130.1"/>
    <property type="gene ID" value="LPERR02G21130"/>
</dbReference>
<name>A0A0D9VIV9_9ORYZ</name>
<dbReference type="EnsemblPlants" id="LPERR02G21130.1">
    <property type="protein sequence ID" value="LPERR02G21130.1"/>
    <property type="gene ID" value="LPERR02G21130"/>
</dbReference>
<evidence type="ECO:0000256" key="1">
    <source>
        <dbReference type="SAM" id="MobiDB-lite"/>
    </source>
</evidence>
<organism evidence="2 3">
    <name type="scientific">Leersia perrieri</name>
    <dbReference type="NCBI Taxonomy" id="77586"/>
    <lineage>
        <taxon>Eukaryota</taxon>
        <taxon>Viridiplantae</taxon>
        <taxon>Streptophyta</taxon>
        <taxon>Embryophyta</taxon>
        <taxon>Tracheophyta</taxon>
        <taxon>Spermatophyta</taxon>
        <taxon>Magnoliopsida</taxon>
        <taxon>Liliopsida</taxon>
        <taxon>Poales</taxon>
        <taxon>Poaceae</taxon>
        <taxon>BOP clade</taxon>
        <taxon>Oryzoideae</taxon>
        <taxon>Oryzeae</taxon>
        <taxon>Oryzinae</taxon>
        <taxon>Leersia</taxon>
    </lineage>
</organism>
<sequence length="143" mass="16708">MLLLIDRRSQRPIYQHREEVGRLRKVAHEEKETEEGAKPPRKDLPNQVRTSKSKGRWLRRDRRSPSSSSSSSSSRWPPTPRRRRARRRPSCRTPSTPTASPSSLKPTARTLCVLSVYLEISRRVLILLNSISERMVEKFKVFF</sequence>
<proteinExistence type="predicted"/>
<keyword evidence="3" id="KW-1185">Reference proteome</keyword>
<evidence type="ECO:0000313" key="2">
    <source>
        <dbReference type="EnsemblPlants" id="LPERR02G21130.1"/>
    </source>
</evidence>
<reference evidence="3" key="2">
    <citation type="submission" date="2013-12" db="EMBL/GenBank/DDBJ databases">
        <authorList>
            <person name="Yu Y."/>
            <person name="Lee S."/>
            <person name="de Baynast K."/>
            <person name="Wissotski M."/>
            <person name="Liu L."/>
            <person name="Talag J."/>
            <person name="Goicoechea J."/>
            <person name="Angelova A."/>
            <person name="Jetty R."/>
            <person name="Kudrna D."/>
            <person name="Golser W."/>
            <person name="Rivera L."/>
            <person name="Zhang J."/>
            <person name="Wing R."/>
        </authorList>
    </citation>
    <scope>NUCLEOTIDE SEQUENCE</scope>
</reference>
<reference evidence="2 3" key="1">
    <citation type="submission" date="2012-08" db="EMBL/GenBank/DDBJ databases">
        <title>Oryza genome evolution.</title>
        <authorList>
            <person name="Wing R.A."/>
        </authorList>
    </citation>
    <scope>NUCLEOTIDE SEQUENCE</scope>
</reference>
<accession>A0A0D9VIV9</accession>
<feature type="compositionally biased region" description="Low complexity" evidence="1">
    <location>
        <begin position="65"/>
        <end position="76"/>
    </location>
</feature>
<reference evidence="2" key="3">
    <citation type="submission" date="2015-04" db="UniProtKB">
        <authorList>
            <consortium name="EnsemblPlants"/>
        </authorList>
    </citation>
    <scope>IDENTIFICATION</scope>
</reference>
<evidence type="ECO:0000313" key="3">
    <source>
        <dbReference type="Proteomes" id="UP000032180"/>
    </source>
</evidence>
<dbReference type="HOGENOM" id="CLU_1808985_0_0_1"/>
<feature type="compositionally biased region" description="Low complexity" evidence="1">
    <location>
        <begin position="91"/>
        <end position="103"/>
    </location>
</feature>
<dbReference type="AlphaFoldDB" id="A0A0D9VIV9"/>
<feature type="compositionally biased region" description="Basic residues" evidence="1">
    <location>
        <begin position="51"/>
        <end position="62"/>
    </location>
</feature>
<protein>
    <submittedName>
        <fullName evidence="2">Uncharacterized protein</fullName>
    </submittedName>
</protein>
<feature type="compositionally biased region" description="Basic residues" evidence="1">
    <location>
        <begin position="80"/>
        <end position="90"/>
    </location>
</feature>